<dbReference type="Proteomes" id="UP000280825">
    <property type="component" value="Unassembled WGS sequence"/>
</dbReference>
<comment type="caution">
    <text evidence="1">The sequence shown here is derived from an EMBL/GenBank/DDBJ whole genome shotgun (WGS) entry which is preliminary data.</text>
</comment>
<name>A0A432CN53_9FLAO</name>
<dbReference type="EMBL" id="RYDJ01000006">
    <property type="protein sequence ID" value="RTZ05227.1"/>
    <property type="molecule type" value="Genomic_DNA"/>
</dbReference>
<accession>A0A432CN53</accession>
<dbReference type="AlphaFoldDB" id="A0A432CN53"/>
<evidence type="ECO:0000313" key="2">
    <source>
        <dbReference type="Proteomes" id="UP000280825"/>
    </source>
</evidence>
<keyword evidence="2" id="KW-1185">Reference proteome</keyword>
<evidence type="ECO:0008006" key="3">
    <source>
        <dbReference type="Google" id="ProtNLM"/>
    </source>
</evidence>
<gene>
    <name evidence="1" type="ORF">EKL98_07570</name>
</gene>
<sequence length="158" mass="17814">MKKGIVLGVIFFSFLISCHKSKQLEEAASPNVSIEKDVKESILEECYTGVIKNDTISMILKIENEQYVSGKLRYNFYEKDKNNGTLVGEIKGDTLYAAYTFMSEGLVTVRQVVFLKKGNTYVEGYGDVVDNKGKVTFKDRKQLKFNVSVVLSKVNCIL</sequence>
<dbReference type="PROSITE" id="PS51257">
    <property type="entry name" value="PROKAR_LIPOPROTEIN"/>
    <property type="match status" value="1"/>
</dbReference>
<dbReference type="RefSeq" id="WP_126561947.1">
    <property type="nucleotide sequence ID" value="NZ_RYDJ01000006.1"/>
</dbReference>
<evidence type="ECO:0000313" key="1">
    <source>
        <dbReference type="EMBL" id="RTZ05227.1"/>
    </source>
</evidence>
<protein>
    <recommendedName>
        <fullName evidence="3">Lipoprotein</fullName>
    </recommendedName>
</protein>
<proteinExistence type="predicted"/>
<reference evidence="1 2" key="1">
    <citation type="submission" date="2018-12" db="EMBL/GenBank/DDBJ databases">
        <title>Flavobacterium sp. nov., isolated from glacier ice.</title>
        <authorList>
            <person name="Liu Q."/>
            <person name="Xin Y.-H."/>
        </authorList>
    </citation>
    <scope>NUCLEOTIDE SEQUENCE [LARGE SCALE GENOMIC DNA]</scope>
    <source>
        <strain evidence="1 2">RB1N8</strain>
    </source>
</reference>
<organism evidence="1 2">
    <name type="scientific">Flavobacterium bomense</name>
    <dbReference type="NCBI Taxonomy" id="2497483"/>
    <lineage>
        <taxon>Bacteria</taxon>
        <taxon>Pseudomonadati</taxon>
        <taxon>Bacteroidota</taxon>
        <taxon>Flavobacteriia</taxon>
        <taxon>Flavobacteriales</taxon>
        <taxon>Flavobacteriaceae</taxon>
        <taxon>Flavobacterium</taxon>
    </lineage>
</organism>